<proteinExistence type="predicted"/>
<organism evidence="1 2">
    <name type="scientific">Bacteroides stercoris</name>
    <dbReference type="NCBI Taxonomy" id="46506"/>
    <lineage>
        <taxon>Bacteria</taxon>
        <taxon>Pseudomonadati</taxon>
        <taxon>Bacteroidota</taxon>
        <taxon>Bacteroidia</taxon>
        <taxon>Bacteroidales</taxon>
        <taxon>Bacteroidaceae</taxon>
        <taxon>Bacteroides</taxon>
    </lineage>
</organism>
<protein>
    <submittedName>
        <fullName evidence="1">Uncharacterized protein</fullName>
    </submittedName>
</protein>
<name>A0A108T8M2_BACSE</name>
<evidence type="ECO:0000313" key="2">
    <source>
        <dbReference type="Proteomes" id="UP000056419"/>
    </source>
</evidence>
<dbReference type="AlphaFoldDB" id="A0A108T8M2"/>
<gene>
    <name evidence="1" type="ORF">AA415_01789</name>
</gene>
<accession>A0A108T8M2</accession>
<comment type="caution">
    <text evidence="1">The sequence shown here is derived from an EMBL/GenBank/DDBJ whole genome shotgun (WGS) entry which is preliminary data.</text>
</comment>
<evidence type="ECO:0000313" key="1">
    <source>
        <dbReference type="EMBL" id="KWR55338.1"/>
    </source>
</evidence>
<sequence length="303" mass="34341">MVTKDVLEKLLVAAVLKALGMNRELDVISFNRTIELLTSQNSIMQKIPLRISQSIEELQNERSKSSKTKDKYISFYPQKGIILYDGIYGSAFGRMNYFYRSKGIRIFLFKDKSLDVVATYCTINEDGFNFSNESIDTYEVVNNIASCSSLLQYMDVTVENIPLQMIKFITHIKQPFTVDYYIEYLLLPPDVDKISNYSLKAQSLLWKICLSAKFRKEWGTEIVNTAISLLISIGLLPPSIELLNFIKKSAMVNVTDLMGTINHIAESIDKQNSSLLSSINLGMGPLGVGINPNVLWEKLKKVF</sequence>
<dbReference type="RefSeq" id="WP_060385848.1">
    <property type="nucleotide sequence ID" value="NZ_CAXSRQ010000020.1"/>
</dbReference>
<keyword evidence="2" id="KW-1185">Reference proteome</keyword>
<reference evidence="1 2" key="1">
    <citation type="journal article" date="2016" name="BMC Genomics">
        <title>Type VI secretion systems of human gut Bacteroidales segregate into three genetic architectures, two of which are contained on mobile genetic elements.</title>
        <authorList>
            <person name="Coyne M.J."/>
            <person name="Roelofs K.G."/>
            <person name="Comstock L.E."/>
        </authorList>
    </citation>
    <scope>NUCLEOTIDE SEQUENCE [LARGE SCALE GENOMIC DNA]</scope>
    <source>
        <strain evidence="1 2">CL09T03C01</strain>
    </source>
</reference>
<dbReference type="EMBL" id="LRGC01000006">
    <property type="protein sequence ID" value="KWR55338.1"/>
    <property type="molecule type" value="Genomic_DNA"/>
</dbReference>
<dbReference type="Proteomes" id="UP000056419">
    <property type="component" value="Unassembled WGS sequence"/>
</dbReference>
<dbReference type="PATRIC" id="fig|46506.5.peg.1903"/>